<dbReference type="AlphaFoldDB" id="A0A976IEK0"/>
<evidence type="ECO:0000256" key="1">
    <source>
        <dbReference type="SAM" id="MobiDB-lite"/>
    </source>
</evidence>
<reference evidence="2 3" key="1">
    <citation type="journal article" date="2021" name="Genome Biol.">
        <title>AFLAP: assembly-free linkage analysis pipeline using k-mers from genome sequencing data.</title>
        <authorList>
            <person name="Fletcher K."/>
            <person name="Zhang L."/>
            <person name="Gil J."/>
            <person name="Han R."/>
            <person name="Cavanaugh K."/>
            <person name="Michelmore R."/>
        </authorList>
    </citation>
    <scope>NUCLEOTIDE SEQUENCE [LARGE SCALE GENOMIC DNA]</scope>
    <source>
        <strain evidence="2 3">SF5</strain>
    </source>
</reference>
<dbReference type="KEGG" id="blac:94347501"/>
<protein>
    <submittedName>
        <fullName evidence="2">Uncharacterized protein</fullName>
    </submittedName>
</protein>
<sequence>MFTTIPVPEPSLPKFSTREIRFRKARDANILIFSIPTRSSVLLPLLNPKSYAFKKQDTRCLHLLQAVALIPSCKYEKLLATVDEALKMPLSAATRRKLELKLRPLTKKLHDENDESGNRPLISLQLKETVAKCLRDWIADPVEGYVLRKEYVVSGMRLDDLVATPAGAGVLRAYRGSDRFCTVVYPWGYGYVHIKDVKKVLNTAKKQQTKKRSYNERVALEHKQLSEQIEGLLGDSSPPAHDDCDVVKKEETKQEIEDTEEFDDLFDSLKEENEHKSTLRKDLIFLRCVDVLARKVKDFRRDQMTMEPDLKLPRTCDKDETPGDVDQQERENSLQTEDIEMERTKVQEE</sequence>
<organism evidence="2 3">
    <name type="scientific">Bremia lactucae</name>
    <name type="common">Lettuce downy mildew</name>
    <dbReference type="NCBI Taxonomy" id="4779"/>
    <lineage>
        <taxon>Eukaryota</taxon>
        <taxon>Sar</taxon>
        <taxon>Stramenopiles</taxon>
        <taxon>Oomycota</taxon>
        <taxon>Peronosporomycetes</taxon>
        <taxon>Peronosporales</taxon>
        <taxon>Peronosporaceae</taxon>
        <taxon>Bremia</taxon>
    </lineage>
</organism>
<dbReference type="EMBL" id="SHOA02000016">
    <property type="protein sequence ID" value="TDH68926.1"/>
    <property type="molecule type" value="Genomic_DNA"/>
</dbReference>
<accession>A0A976IEK0</accession>
<evidence type="ECO:0000313" key="3">
    <source>
        <dbReference type="Proteomes" id="UP000294530"/>
    </source>
</evidence>
<name>A0A976IEK0_BRELC</name>
<gene>
    <name evidence="2" type="ORF">CCR75_003737</name>
</gene>
<comment type="caution">
    <text evidence="2">The sequence shown here is derived from an EMBL/GenBank/DDBJ whole genome shotgun (WGS) entry which is preliminary data.</text>
</comment>
<feature type="compositionally biased region" description="Basic and acidic residues" evidence="1">
    <location>
        <begin position="310"/>
        <end position="332"/>
    </location>
</feature>
<evidence type="ECO:0000313" key="2">
    <source>
        <dbReference type="EMBL" id="TDH68926.1"/>
    </source>
</evidence>
<proteinExistence type="predicted"/>
<dbReference type="RefSeq" id="XP_067818425.1">
    <property type="nucleotide sequence ID" value="XM_067961830.1"/>
</dbReference>
<keyword evidence="3" id="KW-1185">Reference proteome</keyword>
<feature type="region of interest" description="Disordered" evidence="1">
    <location>
        <begin position="310"/>
        <end position="349"/>
    </location>
</feature>
<dbReference type="GeneID" id="94347501"/>
<dbReference type="OrthoDB" id="164177at2759"/>
<dbReference type="Proteomes" id="UP000294530">
    <property type="component" value="Unassembled WGS sequence"/>
</dbReference>